<name>A0A820MYQ9_9BILA</name>
<evidence type="ECO:0000256" key="1">
    <source>
        <dbReference type="SAM" id="MobiDB-lite"/>
    </source>
</evidence>
<accession>A0A820MYQ9</accession>
<dbReference type="EMBL" id="CAJOAY010025078">
    <property type="protein sequence ID" value="CAF4380286.1"/>
    <property type="molecule type" value="Genomic_DNA"/>
</dbReference>
<dbReference type="Proteomes" id="UP000663881">
    <property type="component" value="Unassembled WGS sequence"/>
</dbReference>
<dbReference type="AlphaFoldDB" id="A0A820MYQ9"/>
<evidence type="ECO:0000313" key="2">
    <source>
        <dbReference type="EMBL" id="CAF4380286.1"/>
    </source>
</evidence>
<proteinExistence type="predicted"/>
<comment type="caution">
    <text evidence="2">The sequence shown here is derived from an EMBL/GenBank/DDBJ whole genome shotgun (WGS) entry which is preliminary data.</text>
</comment>
<feature type="non-terminal residue" evidence="2">
    <location>
        <position position="1"/>
    </location>
</feature>
<feature type="non-terminal residue" evidence="2">
    <location>
        <position position="147"/>
    </location>
</feature>
<organism evidence="2 3">
    <name type="scientific">Adineta steineri</name>
    <dbReference type="NCBI Taxonomy" id="433720"/>
    <lineage>
        <taxon>Eukaryota</taxon>
        <taxon>Metazoa</taxon>
        <taxon>Spiralia</taxon>
        <taxon>Gnathifera</taxon>
        <taxon>Rotifera</taxon>
        <taxon>Eurotatoria</taxon>
        <taxon>Bdelloidea</taxon>
        <taxon>Adinetida</taxon>
        <taxon>Adinetidae</taxon>
        <taxon>Adineta</taxon>
    </lineage>
</organism>
<feature type="compositionally biased region" description="Polar residues" evidence="1">
    <location>
        <begin position="1"/>
        <end position="11"/>
    </location>
</feature>
<sequence>SPSIKSHITNSPDEDEPLTTDTIFTNGYNEQNESIISFPDHDTSPSQRSVEIINDDSQLRLDAQILVNDSIQTAQEKYQRILRMSIDQDPQNNTLDTEKQTIDNQSKSIIIPDEFNEQNLSNDITLCQELCNKFNLSDSSQITEIIR</sequence>
<gene>
    <name evidence="2" type="ORF">OKA104_LOCUS50321</name>
</gene>
<feature type="region of interest" description="Disordered" evidence="1">
    <location>
        <begin position="1"/>
        <end position="20"/>
    </location>
</feature>
<protein>
    <submittedName>
        <fullName evidence="2">Uncharacterized protein</fullName>
    </submittedName>
</protein>
<reference evidence="2" key="1">
    <citation type="submission" date="2021-02" db="EMBL/GenBank/DDBJ databases">
        <authorList>
            <person name="Nowell W R."/>
        </authorList>
    </citation>
    <scope>NUCLEOTIDE SEQUENCE</scope>
</reference>
<evidence type="ECO:0000313" key="3">
    <source>
        <dbReference type="Proteomes" id="UP000663881"/>
    </source>
</evidence>